<organism evidence="2">
    <name type="scientific">marine metagenome</name>
    <dbReference type="NCBI Taxonomy" id="408172"/>
    <lineage>
        <taxon>unclassified sequences</taxon>
        <taxon>metagenomes</taxon>
        <taxon>ecological metagenomes</taxon>
    </lineage>
</organism>
<protein>
    <submittedName>
        <fullName evidence="2">Uncharacterized protein</fullName>
    </submittedName>
</protein>
<proteinExistence type="predicted"/>
<name>A0A382HQS7_9ZZZZ</name>
<accession>A0A382HQS7</accession>
<evidence type="ECO:0000256" key="1">
    <source>
        <dbReference type="SAM" id="Phobius"/>
    </source>
</evidence>
<keyword evidence="1" id="KW-0812">Transmembrane</keyword>
<feature type="non-terminal residue" evidence="2">
    <location>
        <position position="66"/>
    </location>
</feature>
<keyword evidence="1" id="KW-1133">Transmembrane helix</keyword>
<evidence type="ECO:0000313" key="2">
    <source>
        <dbReference type="EMBL" id="SVB89569.1"/>
    </source>
</evidence>
<reference evidence="2" key="1">
    <citation type="submission" date="2018-05" db="EMBL/GenBank/DDBJ databases">
        <authorList>
            <person name="Lanie J.A."/>
            <person name="Ng W.-L."/>
            <person name="Kazmierczak K.M."/>
            <person name="Andrzejewski T.M."/>
            <person name="Davidsen T.M."/>
            <person name="Wayne K.J."/>
            <person name="Tettelin H."/>
            <person name="Glass J.I."/>
            <person name="Rusch D."/>
            <person name="Podicherti R."/>
            <person name="Tsui H.-C.T."/>
            <person name="Winkler M.E."/>
        </authorList>
    </citation>
    <scope>NUCLEOTIDE SEQUENCE</scope>
</reference>
<gene>
    <name evidence="2" type="ORF">METZ01_LOCUS242423</name>
</gene>
<dbReference type="AlphaFoldDB" id="A0A382HQS7"/>
<keyword evidence="1" id="KW-0472">Membrane</keyword>
<sequence>MIKWTIRIFLILVAITVFTLFYLSFYGLETDYFNSTIQNKVKSINSNLDLEFQKTNILLDLKKLEL</sequence>
<feature type="transmembrane region" description="Helical" evidence="1">
    <location>
        <begin position="6"/>
        <end position="28"/>
    </location>
</feature>
<dbReference type="EMBL" id="UINC01062701">
    <property type="protein sequence ID" value="SVB89569.1"/>
    <property type="molecule type" value="Genomic_DNA"/>
</dbReference>